<dbReference type="OrthoDB" id="5600212at2759"/>
<keyword evidence="4" id="KW-0804">Transcription</keyword>
<evidence type="ECO:0000313" key="9">
    <source>
        <dbReference type="Proteomes" id="UP000245768"/>
    </source>
</evidence>
<feature type="domain" description="Zn(2)-C6 fungal-type" evidence="7">
    <location>
        <begin position="20"/>
        <end position="49"/>
    </location>
</feature>
<evidence type="ECO:0000256" key="1">
    <source>
        <dbReference type="ARBA" id="ARBA00004123"/>
    </source>
</evidence>
<accession>A0A316YN64</accession>
<dbReference type="GO" id="GO:0005634">
    <property type="term" value="C:nucleus"/>
    <property type="evidence" value="ECO:0007669"/>
    <property type="project" value="UniProtKB-SubCell"/>
</dbReference>
<dbReference type="CDD" id="cd12148">
    <property type="entry name" value="fungal_TF_MHR"/>
    <property type="match status" value="1"/>
</dbReference>
<feature type="region of interest" description="Disordered" evidence="6">
    <location>
        <begin position="57"/>
        <end position="87"/>
    </location>
</feature>
<feature type="compositionally biased region" description="Basic and acidic residues" evidence="6">
    <location>
        <begin position="66"/>
        <end position="78"/>
    </location>
</feature>
<evidence type="ECO:0000256" key="5">
    <source>
        <dbReference type="ARBA" id="ARBA00023242"/>
    </source>
</evidence>
<evidence type="ECO:0000256" key="6">
    <source>
        <dbReference type="SAM" id="MobiDB-lite"/>
    </source>
</evidence>
<dbReference type="GO" id="GO:0003677">
    <property type="term" value="F:DNA binding"/>
    <property type="evidence" value="ECO:0007669"/>
    <property type="project" value="InterPro"/>
</dbReference>
<reference evidence="8 9" key="1">
    <citation type="journal article" date="2018" name="Mol. Biol. Evol.">
        <title>Broad Genomic Sampling Reveals a Smut Pathogenic Ancestry of the Fungal Clade Ustilaginomycotina.</title>
        <authorList>
            <person name="Kijpornyongpan T."/>
            <person name="Mondo S.J."/>
            <person name="Barry K."/>
            <person name="Sandor L."/>
            <person name="Lee J."/>
            <person name="Lipzen A."/>
            <person name="Pangilinan J."/>
            <person name="LaButti K."/>
            <person name="Hainaut M."/>
            <person name="Henrissat B."/>
            <person name="Grigoriev I.V."/>
            <person name="Spatafora J.W."/>
            <person name="Aime M.C."/>
        </authorList>
    </citation>
    <scope>NUCLEOTIDE SEQUENCE [LARGE SCALE GENOMIC DNA]</scope>
    <source>
        <strain evidence="8 9">MCA 4198</strain>
    </source>
</reference>
<dbReference type="STRING" id="215250.A0A316YN64"/>
<dbReference type="GO" id="GO:0006351">
    <property type="term" value="P:DNA-templated transcription"/>
    <property type="evidence" value="ECO:0007669"/>
    <property type="project" value="InterPro"/>
</dbReference>
<dbReference type="InterPro" id="IPR007219">
    <property type="entry name" value="XnlR_reg_dom"/>
</dbReference>
<dbReference type="GeneID" id="37045974"/>
<evidence type="ECO:0000259" key="7">
    <source>
        <dbReference type="PROSITE" id="PS50048"/>
    </source>
</evidence>
<dbReference type="CDD" id="cd00067">
    <property type="entry name" value="GAL4"/>
    <property type="match status" value="1"/>
</dbReference>
<organism evidence="8 9">
    <name type="scientific">Acaromyces ingoldii</name>
    <dbReference type="NCBI Taxonomy" id="215250"/>
    <lineage>
        <taxon>Eukaryota</taxon>
        <taxon>Fungi</taxon>
        <taxon>Dikarya</taxon>
        <taxon>Basidiomycota</taxon>
        <taxon>Ustilaginomycotina</taxon>
        <taxon>Exobasidiomycetes</taxon>
        <taxon>Exobasidiales</taxon>
        <taxon>Cryptobasidiaceae</taxon>
        <taxon>Acaromyces</taxon>
    </lineage>
</organism>
<keyword evidence="5" id="KW-0539">Nucleus</keyword>
<keyword evidence="2" id="KW-0479">Metal-binding</keyword>
<feature type="region of interest" description="Disordered" evidence="6">
    <location>
        <begin position="112"/>
        <end position="141"/>
    </location>
</feature>
<dbReference type="PROSITE" id="PS00463">
    <property type="entry name" value="ZN2_CY6_FUNGAL_1"/>
    <property type="match status" value="1"/>
</dbReference>
<keyword evidence="9" id="KW-1185">Reference proteome</keyword>
<dbReference type="PROSITE" id="PS50048">
    <property type="entry name" value="ZN2_CY6_FUNGAL_2"/>
    <property type="match status" value="1"/>
</dbReference>
<dbReference type="SUPFAM" id="SSF57701">
    <property type="entry name" value="Zn2/Cys6 DNA-binding domain"/>
    <property type="match status" value="1"/>
</dbReference>
<comment type="subcellular location">
    <subcellularLocation>
        <location evidence="1">Nucleus</location>
    </subcellularLocation>
</comment>
<dbReference type="InterPro" id="IPR050815">
    <property type="entry name" value="TF_fung"/>
</dbReference>
<evidence type="ECO:0000313" key="8">
    <source>
        <dbReference type="EMBL" id="PWN90486.1"/>
    </source>
</evidence>
<dbReference type="Pfam" id="PF00172">
    <property type="entry name" value="Zn_clus"/>
    <property type="match status" value="1"/>
</dbReference>
<dbReference type="SMART" id="SM00066">
    <property type="entry name" value="GAL4"/>
    <property type="match status" value="1"/>
</dbReference>
<dbReference type="EMBL" id="KZ819636">
    <property type="protein sequence ID" value="PWN90486.1"/>
    <property type="molecule type" value="Genomic_DNA"/>
</dbReference>
<sequence length="665" mass="74772">MSGTTGEVHGKARPGPKASSCGHCRAAKLRCDRGDPCLHCSRKNLLCTYEEDLSPTAKPKVAYGRKRSETETRGDTEGRRKHVEQTQDPPDLIIEELRERIKHLELRLARSEAAHHQNANAKRVSLADSLGGDNRNSAESAATTVKMSYPVRNFSHPAFDSRSFTASASASLAVLDNQRELTREPEKVARRPDPILELIWPGWPLELPEPSVVVTMCELFFARSPMRGAIHKPSFMYGLLLPINSLDRPHQCLIHAILSAAAPLSPYFRQTGQKHAGAVLPSLGDLRTRQAPDDRHLDFAEFHMAWARLHAERAVIVYPRNPLDWCQTVLLLCVALMGMNRLKEMLLYSSYTCRFLSPCGLDKILPFGHPETHRMLPGILGHVHSTADEDERRKVFWYVYINDVYTSGPVHMWEANLSDDQVLTCLPILRHGDGSTQGGQMLDEEGLFILGPRDAFTLEIKSAVLIKRVQLLLTRNRIHLGHALERPSGFWELDRAITSFLSTFPRIISLDEEISFGLVSAYSNANVALLYLHEHFNSTPPSQLDESQLPRSVKQMLYAIDNIVEVVNGLLSTSVDLVSCHPHNHVCWSVAARLIARQIDWCRVLGQEQRCPDLYLKFDSIVELLNRAAPKSLRARKFVEQLLRVRAGVLSESILFFLADTIVPD</sequence>
<dbReference type="InParanoid" id="A0A316YN64"/>
<dbReference type="PANTHER" id="PTHR47338">
    <property type="entry name" value="ZN(II)2CYS6 TRANSCRIPTION FACTOR (EUROFUNG)-RELATED"/>
    <property type="match status" value="1"/>
</dbReference>
<dbReference type="Pfam" id="PF04082">
    <property type="entry name" value="Fungal_trans"/>
    <property type="match status" value="1"/>
</dbReference>
<gene>
    <name evidence="8" type="ORF">FA10DRAFT_286194</name>
</gene>
<evidence type="ECO:0000256" key="3">
    <source>
        <dbReference type="ARBA" id="ARBA00023015"/>
    </source>
</evidence>
<proteinExistence type="predicted"/>
<feature type="region of interest" description="Disordered" evidence="6">
    <location>
        <begin position="1"/>
        <end position="21"/>
    </location>
</feature>
<dbReference type="Proteomes" id="UP000245768">
    <property type="component" value="Unassembled WGS sequence"/>
</dbReference>
<dbReference type="InterPro" id="IPR036864">
    <property type="entry name" value="Zn2-C6_fun-type_DNA-bd_sf"/>
</dbReference>
<protein>
    <recommendedName>
        <fullName evidence="7">Zn(2)-C6 fungal-type domain-containing protein</fullName>
    </recommendedName>
</protein>
<evidence type="ECO:0000256" key="2">
    <source>
        <dbReference type="ARBA" id="ARBA00022723"/>
    </source>
</evidence>
<dbReference type="AlphaFoldDB" id="A0A316YN64"/>
<name>A0A316YN64_9BASI</name>
<dbReference type="RefSeq" id="XP_025377684.1">
    <property type="nucleotide sequence ID" value="XM_025524058.1"/>
</dbReference>
<dbReference type="Gene3D" id="4.10.240.10">
    <property type="entry name" value="Zn(2)-C6 fungal-type DNA-binding domain"/>
    <property type="match status" value="1"/>
</dbReference>
<dbReference type="GO" id="GO:0000981">
    <property type="term" value="F:DNA-binding transcription factor activity, RNA polymerase II-specific"/>
    <property type="evidence" value="ECO:0007669"/>
    <property type="project" value="InterPro"/>
</dbReference>
<dbReference type="GO" id="GO:0008270">
    <property type="term" value="F:zinc ion binding"/>
    <property type="evidence" value="ECO:0007669"/>
    <property type="project" value="InterPro"/>
</dbReference>
<dbReference type="PANTHER" id="PTHR47338:SF29">
    <property type="entry name" value="ZN(2)-C6 FUNGAL-TYPE DOMAIN-CONTAINING PROTEIN"/>
    <property type="match status" value="1"/>
</dbReference>
<dbReference type="InterPro" id="IPR001138">
    <property type="entry name" value="Zn2Cys6_DnaBD"/>
</dbReference>
<keyword evidence="3" id="KW-0805">Transcription regulation</keyword>
<evidence type="ECO:0000256" key="4">
    <source>
        <dbReference type="ARBA" id="ARBA00023163"/>
    </source>
</evidence>